<gene>
    <name evidence="3" type="ORF">DN062_04425</name>
</gene>
<dbReference type="InterPro" id="IPR006860">
    <property type="entry name" value="FecR"/>
</dbReference>
<evidence type="ECO:0000259" key="1">
    <source>
        <dbReference type="Pfam" id="PF04773"/>
    </source>
</evidence>
<dbReference type="GO" id="GO:0016989">
    <property type="term" value="F:sigma factor antagonist activity"/>
    <property type="evidence" value="ECO:0007669"/>
    <property type="project" value="TreeGrafter"/>
</dbReference>
<protein>
    <recommendedName>
        <fullName evidence="5">Iron dicitrate transport regulator FecR</fullName>
    </recommendedName>
</protein>
<evidence type="ECO:0008006" key="5">
    <source>
        <dbReference type="Google" id="ProtNLM"/>
    </source>
</evidence>
<dbReference type="PIRSF" id="PIRSF018266">
    <property type="entry name" value="FecR"/>
    <property type="match status" value="1"/>
</dbReference>
<dbReference type="InterPro" id="IPR032623">
    <property type="entry name" value="FecR_N"/>
</dbReference>
<dbReference type="PANTHER" id="PTHR30273:SF2">
    <property type="entry name" value="PROTEIN FECR"/>
    <property type="match status" value="1"/>
</dbReference>
<dbReference type="EMBL" id="QKRX01000003">
    <property type="protein sequence ID" value="RAU18739.1"/>
    <property type="molecule type" value="Genomic_DNA"/>
</dbReference>
<evidence type="ECO:0000259" key="2">
    <source>
        <dbReference type="Pfam" id="PF16220"/>
    </source>
</evidence>
<evidence type="ECO:0000313" key="3">
    <source>
        <dbReference type="EMBL" id="RAU18739.1"/>
    </source>
</evidence>
<dbReference type="OrthoDB" id="7032198at2"/>
<reference evidence="3 4" key="1">
    <citation type="submission" date="2018-06" db="EMBL/GenBank/DDBJ databases">
        <title>Nitrincola tibetense sp. nov., isolated from Lake XuguoCo on Tibetan Plateau.</title>
        <authorList>
            <person name="Xing P."/>
        </authorList>
    </citation>
    <scope>NUCLEOTIDE SEQUENCE [LARGE SCALE GENOMIC DNA]</scope>
    <source>
        <strain evidence="4">xg18</strain>
    </source>
</reference>
<keyword evidence="4" id="KW-1185">Reference proteome</keyword>
<dbReference type="Pfam" id="PF16220">
    <property type="entry name" value="DUF4880"/>
    <property type="match status" value="1"/>
</dbReference>
<organism evidence="3 4">
    <name type="scientific">Nitrincola tibetensis</name>
    <dbReference type="NCBI Taxonomy" id="2219697"/>
    <lineage>
        <taxon>Bacteria</taxon>
        <taxon>Pseudomonadati</taxon>
        <taxon>Pseudomonadota</taxon>
        <taxon>Gammaproteobacteria</taxon>
        <taxon>Oceanospirillales</taxon>
        <taxon>Oceanospirillaceae</taxon>
        <taxon>Nitrincola</taxon>
    </lineage>
</organism>
<accession>A0A364NNR8</accession>
<proteinExistence type="predicted"/>
<dbReference type="RefSeq" id="WP_112157943.1">
    <property type="nucleotide sequence ID" value="NZ_QKRX01000003.1"/>
</dbReference>
<sequence>MTNPNIPTRKLVTEAIHWQVKFEAGDVDAVGQLAFTHWLSQSPEHALVWEQLKQANRHFSSISHLNSQKALHSLSRAEQRLHQKRRTLKTLAALSGFGTTLWLTRDISGVAQTGRYLYGKTMVDIRTTAGEQKRLVLDDNSQLILNTQSALDVNFNSQPALILHYGELSIANSGGAQVRAGAHLFTPTSGSEFTLYREDSHCVLQVITGQVQCIFSNKKEHQVNAGQKIQLQGIQMLQTALTPFHLSWRQGLLTAERTALGDFLRQLTRYRAGYLGYADEVAHLTFSGSFPIANTDAIINNLCQILPIRQHRVSQYWVRLMPA</sequence>
<dbReference type="AlphaFoldDB" id="A0A364NNR8"/>
<feature type="domain" description="FecR protein" evidence="1">
    <location>
        <begin position="124"/>
        <end position="212"/>
    </location>
</feature>
<evidence type="ECO:0000313" key="4">
    <source>
        <dbReference type="Proteomes" id="UP000250744"/>
    </source>
</evidence>
<dbReference type="Pfam" id="PF04773">
    <property type="entry name" value="FecR"/>
    <property type="match status" value="1"/>
</dbReference>
<dbReference type="Gene3D" id="2.60.120.1440">
    <property type="match status" value="1"/>
</dbReference>
<dbReference type="InterPro" id="IPR012373">
    <property type="entry name" value="Ferrdict_sens_TM"/>
</dbReference>
<feature type="domain" description="FecR N-terminal" evidence="2">
    <location>
        <begin position="14"/>
        <end position="54"/>
    </location>
</feature>
<dbReference type="PANTHER" id="PTHR30273">
    <property type="entry name" value="PERIPLASMIC SIGNAL SENSOR AND SIGMA FACTOR ACTIVATOR FECR-RELATED"/>
    <property type="match status" value="1"/>
</dbReference>
<comment type="caution">
    <text evidence="3">The sequence shown here is derived from an EMBL/GenBank/DDBJ whole genome shotgun (WGS) entry which is preliminary data.</text>
</comment>
<name>A0A364NNR8_9GAMM</name>
<dbReference type="Proteomes" id="UP000250744">
    <property type="component" value="Unassembled WGS sequence"/>
</dbReference>